<evidence type="ECO:0000256" key="3">
    <source>
        <dbReference type="ARBA" id="ARBA00022741"/>
    </source>
</evidence>
<dbReference type="EMBL" id="JBHLVF010000034">
    <property type="protein sequence ID" value="MFC0393500.1"/>
    <property type="molecule type" value="Genomic_DNA"/>
</dbReference>
<dbReference type="InterPro" id="IPR017871">
    <property type="entry name" value="ABC_transporter-like_CS"/>
</dbReference>
<dbReference type="PANTHER" id="PTHR42711">
    <property type="entry name" value="ABC TRANSPORTER ATP-BINDING PROTEIN"/>
    <property type="match status" value="1"/>
</dbReference>
<comment type="caution">
    <text evidence="6">The sequence shown here is derived from an EMBL/GenBank/DDBJ whole genome shotgun (WGS) entry which is preliminary data.</text>
</comment>
<evidence type="ECO:0000313" key="7">
    <source>
        <dbReference type="Proteomes" id="UP001589818"/>
    </source>
</evidence>
<dbReference type="PROSITE" id="PS00211">
    <property type="entry name" value="ABC_TRANSPORTER_1"/>
    <property type="match status" value="1"/>
</dbReference>
<protein>
    <submittedName>
        <fullName evidence="6">ABC transporter ATP-binding protein</fullName>
    </submittedName>
</protein>
<dbReference type="InterPro" id="IPR003439">
    <property type="entry name" value="ABC_transporter-like_ATP-bd"/>
</dbReference>
<evidence type="ECO:0000256" key="1">
    <source>
        <dbReference type="ARBA" id="ARBA00005417"/>
    </source>
</evidence>
<dbReference type="PANTHER" id="PTHR42711:SF5">
    <property type="entry name" value="ABC TRANSPORTER ATP-BINDING PROTEIN NATA"/>
    <property type="match status" value="1"/>
</dbReference>
<dbReference type="InterPro" id="IPR050763">
    <property type="entry name" value="ABC_transporter_ATP-binding"/>
</dbReference>
<keyword evidence="7" id="KW-1185">Reference proteome</keyword>
<evidence type="ECO:0000256" key="2">
    <source>
        <dbReference type="ARBA" id="ARBA00022448"/>
    </source>
</evidence>
<reference evidence="6 7" key="1">
    <citation type="submission" date="2024-09" db="EMBL/GenBank/DDBJ databases">
        <authorList>
            <person name="Sun Q."/>
            <person name="Mori K."/>
        </authorList>
    </citation>
    <scope>NUCLEOTIDE SEQUENCE [LARGE SCALE GENOMIC DNA]</scope>
    <source>
        <strain evidence="6 7">CCM 4839</strain>
    </source>
</reference>
<dbReference type="Proteomes" id="UP001589818">
    <property type="component" value="Unassembled WGS sequence"/>
</dbReference>
<dbReference type="InterPro" id="IPR003593">
    <property type="entry name" value="AAA+_ATPase"/>
</dbReference>
<gene>
    <name evidence="6" type="ORF">ACFFJ8_19275</name>
</gene>
<dbReference type="GO" id="GO:0005524">
    <property type="term" value="F:ATP binding"/>
    <property type="evidence" value="ECO:0007669"/>
    <property type="project" value="UniProtKB-KW"/>
</dbReference>
<evidence type="ECO:0000313" key="6">
    <source>
        <dbReference type="EMBL" id="MFC0393500.1"/>
    </source>
</evidence>
<comment type="similarity">
    <text evidence="1">Belongs to the ABC transporter superfamily.</text>
</comment>
<sequence length="358" mass="39780">MERSTFIQNAINRKSEVLRVHADDRVIEVDGLFKKYGNFTAVNGVSFGVSRGEVFGLLGPNGAGKTTTMEMIEGLRKPDGGSAKVAGHDTRTSLRKVKEVIGVQLQSTSLFELLTVEEILRMYASFYPRSVPIEPLLDDMILQDKRKGQVKHLSGGQKQRLAIAIALINDPIVLFLDEPTTGLDPQARRTLWDIVLRLKERGKTIVLSTHYMDEAHILCDRICLMDQGSIIALDTPDELIRSLQSENAIEFRLPDQVDGYQTASSAIQSDSHIPPAAGADGSEAPGMLMGLLQHIPGVQQVELRKDTYVLYTSDLQATLTNFVQLMSERNITFTDLRTRTATLEDVFIHMTGRGLREE</sequence>
<feature type="domain" description="ABC transporter" evidence="5">
    <location>
        <begin position="27"/>
        <end position="252"/>
    </location>
</feature>
<dbReference type="RefSeq" id="WP_204821731.1">
    <property type="nucleotide sequence ID" value="NZ_JANHOF010000008.1"/>
</dbReference>
<dbReference type="Gene3D" id="3.40.50.300">
    <property type="entry name" value="P-loop containing nucleotide triphosphate hydrolases"/>
    <property type="match status" value="1"/>
</dbReference>
<accession>A0ABV6JC71</accession>
<dbReference type="Pfam" id="PF00005">
    <property type="entry name" value="ABC_tran"/>
    <property type="match status" value="1"/>
</dbReference>
<keyword evidence="4 6" id="KW-0067">ATP-binding</keyword>
<keyword evidence="3" id="KW-0547">Nucleotide-binding</keyword>
<keyword evidence="2" id="KW-0813">Transport</keyword>
<evidence type="ECO:0000259" key="5">
    <source>
        <dbReference type="PROSITE" id="PS50893"/>
    </source>
</evidence>
<proteinExistence type="inferred from homology"/>
<dbReference type="SMART" id="SM00382">
    <property type="entry name" value="AAA"/>
    <property type="match status" value="1"/>
</dbReference>
<dbReference type="InterPro" id="IPR027417">
    <property type="entry name" value="P-loop_NTPase"/>
</dbReference>
<evidence type="ECO:0000256" key="4">
    <source>
        <dbReference type="ARBA" id="ARBA00022840"/>
    </source>
</evidence>
<organism evidence="6 7">
    <name type="scientific">Paenibacillus mendelii</name>
    <dbReference type="NCBI Taxonomy" id="206163"/>
    <lineage>
        <taxon>Bacteria</taxon>
        <taxon>Bacillati</taxon>
        <taxon>Bacillota</taxon>
        <taxon>Bacilli</taxon>
        <taxon>Bacillales</taxon>
        <taxon>Paenibacillaceae</taxon>
        <taxon>Paenibacillus</taxon>
    </lineage>
</organism>
<name>A0ABV6JC71_9BACL</name>
<dbReference type="PROSITE" id="PS50893">
    <property type="entry name" value="ABC_TRANSPORTER_2"/>
    <property type="match status" value="1"/>
</dbReference>
<dbReference type="SUPFAM" id="SSF52540">
    <property type="entry name" value="P-loop containing nucleoside triphosphate hydrolases"/>
    <property type="match status" value="1"/>
</dbReference>